<dbReference type="InterPro" id="IPR052521">
    <property type="entry name" value="Cell_div_SPOR-domain"/>
</dbReference>
<gene>
    <name evidence="3" type="ORF">GCM10008090_23510</name>
</gene>
<dbReference type="RefSeq" id="WP_189401335.1">
    <property type="nucleotide sequence ID" value="NZ_BMXA01000004.1"/>
</dbReference>
<dbReference type="Gene3D" id="3.30.70.1070">
    <property type="entry name" value="Sporulation related repeat"/>
    <property type="match status" value="1"/>
</dbReference>
<dbReference type="GO" id="GO:0042834">
    <property type="term" value="F:peptidoglycan binding"/>
    <property type="evidence" value="ECO:0007669"/>
    <property type="project" value="InterPro"/>
</dbReference>
<dbReference type="PROSITE" id="PS51724">
    <property type="entry name" value="SPOR"/>
    <property type="match status" value="1"/>
</dbReference>
<organism evidence="3 4">
    <name type="scientific">Arenicella chitinivorans</name>
    <dbReference type="NCBI Taxonomy" id="1329800"/>
    <lineage>
        <taxon>Bacteria</taxon>
        <taxon>Pseudomonadati</taxon>
        <taxon>Pseudomonadota</taxon>
        <taxon>Gammaproteobacteria</taxon>
        <taxon>Arenicellales</taxon>
        <taxon>Arenicellaceae</taxon>
        <taxon>Arenicella</taxon>
    </lineage>
</organism>
<dbReference type="AlphaFoldDB" id="A0A918RXJ7"/>
<dbReference type="PANTHER" id="PTHR38687">
    <property type="entry name" value="CELL DIVISION PROTEIN DEDD-RELATED"/>
    <property type="match status" value="1"/>
</dbReference>
<protein>
    <recommendedName>
        <fullName evidence="2">SPOR domain-containing protein</fullName>
    </recommendedName>
</protein>
<comment type="caution">
    <text evidence="3">The sequence shown here is derived from an EMBL/GenBank/DDBJ whole genome shotgun (WGS) entry which is preliminary data.</text>
</comment>
<dbReference type="InterPro" id="IPR036680">
    <property type="entry name" value="SPOR-like_sf"/>
</dbReference>
<keyword evidence="4" id="KW-1185">Reference proteome</keyword>
<evidence type="ECO:0000313" key="4">
    <source>
        <dbReference type="Proteomes" id="UP000614811"/>
    </source>
</evidence>
<sequence>MPQARRIKKKPAKSTRRKSKPRNIPWGLLVVVLVTGVILGKLLSGAQNNDSGLGSGLRALVNNFDADPVDDDEAIAELVEKESTEKEFDFYSVLPDIEQVMPDDLPEAAPSRTDSDLIYYVQAASFRHQADAEKLRARLALKGFKSITQVRTSPETGTFYRVRLGPYPDRRKAKTAKNQLQRAGVRPMVYSVKSSAG</sequence>
<evidence type="ECO:0000256" key="1">
    <source>
        <dbReference type="SAM" id="MobiDB-lite"/>
    </source>
</evidence>
<dbReference type="InterPro" id="IPR007730">
    <property type="entry name" value="SPOR-like_dom"/>
</dbReference>
<dbReference type="Proteomes" id="UP000614811">
    <property type="component" value="Unassembled WGS sequence"/>
</dbReference>
<evidence type="ECO:0000259" key="2">
    <source>
        <dbReference type="PROSITE" id="PS51724"/>
    </source>
</evidence>
<dbReference type="Pfam" id="PF05036">
    <property type="entry name" value="SPOR"/>
    <property type="match status" value="1"/>
</dbReference>
<feature type="domain" description="SPOR" evidence="2">
    <location>
        <begin position="113"/>
        <end position="192"/>
    </location>
</feature>
<reference evidence="3" key="2">
    <citation type="submission" date="2020-09" db="EMBL/GenBank/DDBJ databases">
        <authorList>
            <person name="Sun Q."/>
            <person name="Kim S."/>
        </authorList>
    </citation>
    <scope>NUCLEOTIDE SEQUENCE</scope>
    <source>
        <strain evidence="3">KCTC 12711</strain>
    </source>
</reference>
<reference evidence="3" key="1">
    <citation type="journal article" date="2014" name="Int. J. Syst. Evol. Microbiol.">
        <title>Complete genome sequence of Corynebacterium casei LMG S-19264T (=DSM 44701T), isolated from a smear-ripened cheese.</title>
        <authorList>
            <consortium name="US DOE Joint Genome Institute (JGI-PGF)"/>
            <person name="Walter F."/>
            <person name="Albersmeier A."/>
            <person name="Kalinowski J."/>
            <person name="Ruckert C."/>
        </authorList>
    </citation>
    <scope>NUCLEOTIDE SEQUENCE</scope>
    <source>
        <strain evidence="3">KCTC 12711</strain>
    </source>
</reference>
<name>A0A918RXJ7_9GAMM</name>
<dbReference type="SUPFAM" id="SSF110997">
    <property type="entry name" value="Sporulation related repeat"/>
    <property type="match status" value="1"/>
</dbReference>
<dbReference type="EMBL" id="BMXA01000004">
    <property type="protein sequence ID" value="GHA13097.1"/>
    <property type="molecule type" value="Genomic_DNA"/>
</dbReference>
<feature type="region of interest" description="Disordered" evidence="1">
    <location>
        <begin position="1"/>
        <end position="20"/>
    </location>
</feature>
<accession>A0A918RXJ7</accession>
<evidence type="ECO:0000313" key="3">
    <source>
        <dbReference type="EMBL" id="GHA13097.1"/>
    </source>
</evidence>
<proteinExistence type="predicted"/>